<name>A0A8H4QKI3_9AGAR</name>
<dbReference type="PANTHER" id="PTHR10039:SF17">
    <property type="entry name" value="FUNGAL STAND N-TERMINAL GOODBYE DOMAIN-CONTAINING PROTEIN-RELATED"/>
    <property type="match status" value="1"/>
</dbReference>
<dbReference type="PANTHER" id="PTHR10039">
    <property type="entry name" value="AMELOGENIN"/>
    <property type="match status" value="1"/>
</dbReference>
<reference evidence="3 4" key="1">
    <citation type="submission" date="2019-12" db="EMBL/GenBank/DDBJ databases">
        <authorList>
            <person name="Floudas D."/>
            <person name="Bentzer J."/>
            <person name="Ahren D."/>
            <person name="Johansson T."/>
            <person name="Persson P."/>
            <person name="Tunlid A."/>
        </authorList>
    </citation>
    <scope>NUCLEOTIDE SEQUENCE [LARGE SCALE GENOMIC DNA]</scope>
    <source>
        <strain evidence="3 4">CBS 102.39</strain>
    </source>
</reference>
<accession>A0A8H4QKI3</accession>
<evidence type="ECO:0000256" key="1">
    <source>
        <dbReference type="ARBA" id="ARBA00022737"/>
    </source>
</evidence>
<dbReference type="SUPFAM" id="SSF52540">
    <property type="entry name" value="P-loop containing nucleoside triphosphate hydrolases"/>
    <property type="match status" value="1"/>
</dbReference>
<dbReference type="Gene3D" id="3.40.50.300">
    <property type="entry name" value="P-loop containing nucleotide triphosphate hydrolases"/>
    <property type="match status" value="1"/>
</dbReference>
<proteinExistence type="predicted"/>
<gene>
    <name evidence="3" type="ORF">D9613_012974</name>
</gene>
<keyword evidence="1" id="KW-0677">Repeat</keyword>
<dbReference type="EMBL" id="JAACJL010000051">
    <property type="protein sequence ID" value="KAF4612486.1"/>
    <property type="molecule type" value="Genomic_DNA"/>
</dbReference>
<feature type="domain" description="Nephrocystin 3-like N-terminal" evidence="2">
    <location>
        <begin position="18"/>
        <end position="170"/>
    </location>
</feature>
<sequence>MYLGIIDWALGRDKEFGGKSIWWIKGFAGTGKSAIARSVAEQSSDEGLLLGAFFFGATDPTRNHVGKLVATLSSQISIILPQFRDAVSTIVEDDPLIFDRSIGTQFSTLITRPLSAILSHRSTPSSTTPCLIIIDGVDECSAIEGQHDLLFMLQEATNTTPLIRFLVCSRPESHLKGFFGSPRMIPIVRNVFLGNDYVSREDIRTYIEAKFKQIKEEHVFKHTLPEAWPTPAMIDNLVYRSSGQFIYAVTIVKYMESPRHRPDQRLGALDALYRHIISKAENLPVVLDILSFMICYPWAEVDTMEQLLQLEQGEAEIMLADLNSIVKFLTEDGPPARVGWLHQSLKDFLTDPDRAGDFYRDLLAERLKHVARAITIYSTLVDHGPEKRLPNSLTAPIEYFVHEIRLCNGRGTPHLALQYVSPVVIQALREYGPYGPRWGGERLDCKDDAHIIVYDQKFWFWFMFYLDLMEDVLGKRFWE</sequence>
<evidence type="ECO:0000313" key="3">
    <source>
        <dbReference type="EMBL" id="KAF4612486.1"/>
    </source>
</evidence>
<dbReference type="Proteomes" id="UP000521872">
    <property type="component" value="Unassembled WGS sequence"/>
</dbReference>
<keyword evidence="4" id="KW-1185">Reference proteome</keyword>
<dbReference type="InterPro" id="IPR056884">
    <property type="entry name" value="NPHP3-like_N"/>
</dbReference>
<dbReference type="AlphaFoldDB" id="A0A8H4QKI3"/>
<comment type="caution">
    <text evidence="3">The sequence shown here is derived from an EMBL/GenBank/DDBJ whole genome shotgun (WGS) entry which is preliminary data.</text>
</comment>
<organism evidence="3 4">
    <name type="scientific">Agrocybe pediades</name>
    <dbReference type="NCBI Taxonomy" id="84607"/>
    <lineage>
        <taxon>Eukaryota</taxon>
        <taxon>Fungi</taxon>
        <taxon>Dikarya</taxon>
        <taxon>Basidiomycota</taxon>
        <taxon>Agaricomycotina</taxon>
        <taxon>Agaricomycetes</taxon>
        <taxon>Agaricomycetidae</taxon>
        <taxon>Agaricales</taxon>
        <taxon>Agaricineae</taxon>
        <taxon>Strophariaceae</taxon>
        <taxon>Agrocybe</taxon>
    </lineage>
</organism>
<dbReference type="Pfam" id="PF24883">
    <property type="entry name" value="NPHP3_N"/>
    <property type="match status" value="1"/>
</dbReference>
<protein>
    <recommendedName>
        <fullName evidence="2">Nephrocystin 3-like N-terminal domain-containing protein</fullName>
    </recommendedName>
</protein>
<dbReference type="InterPro" id="IPR027417">
    <property type="entry name" value="P-loop_NTPase"/>
</dbReference>
<evidence type="ECO:0000259" key="2">
    <source>
        <dbReference type="Pfam" id="PF24883"/>
    </source>
</evidence>
<evidence type="ECO:0000313" key="4">
    <source>
        <dbReference type="Proteomes" id="UP000521872"/>
    </source>
</evidence>